<dbReference type="InterPro" id="IPR002043">
    <property type="entry name" value="UDG_fam1"/>
</dbReference>
<evidence type="ECO:0000256" key="4">
    <source>
        <dbReference type="ARBA" id="ARBA00012030"/>
    </source>
</evidence>
<dbReference type="Proteomes" id="UP000093159">
    <property type="component" value="Unassembled WGS sequence"/>
</dbReference>
<comment type="similarity">
    <text evidence="3 9 11">Belongs to the uracil-DNA glycosylase (UDG) superfamily. UNG family.</text>
</comment>
<evidence type="ECO:0000259" key="12">
    <source>
        <dbReference type="SMART" id="SM00986"/>
    </source>
</evidence>
<organism evidence="14 16">
    <name type="scientific">Arcobacter porcinus</name>
    <dbReference type="NCBI Taxonomy" id="1935204"/>
    <lineage>
        <taxon>Bacteria</taxon>
        <taxon>Pseudomonadati</taxon>
        <taxon>Campylobacterota</taxon>
        <taxon>Epsilonproteobacteria</taxon>
        <taxon>Campylobacterales</taxon>
        <taxon>Arcobacteraceae</taxon>
        <taxon>Arcobacter</taxon>
    </lineage>
</organism>
<dbReference type="SUPFAM" id="SSF52141">
    <property type="entry name" value="Uracil-DNA glycosylase-like"/>
    <property type="match status" value="1"/>
</dbReference>
<dbReference type="EMBL" id="CP036246">
    <property type="protein sequence ID" value="QEP41587.1"/>
    <property type="molecule type" value="Genomic_DNA"/>
</dbReference>
<dbReference type="NCBIfam" id="TIGR00628">
    <property type="entry name" value="ung"/>
    <property type="match status" value="1"/>
</dbReference>
<evidence type="ECO:0000313" key="13">
    <source>
        <dbReference type="EMBL" id="OCL91794.1"/>
    </source>
</evidence>
<evidence type="ECO:0000256" key="9">
    <source>
        <dbReference type="HAMAP-Rule" id="MF_00148"/>
    </source>
</evidence>
<dbReference type="CDD" id="cd10027">
    <property type="entry name" value="UDG-F1-like"/>
    <property type="match status" value="1"/>
</dbReference>
<dbReference type="EC" id="3.2.2.27" evidence="4 9"/>
<evidence type="ECO:0000256" key="2">
    <source>
        <dbReference type="ARBA" id="ARBA00002631"/>
    </source>
</evidence>
<dbReference type="NCBIfam" id="NF003591">
    <property type="entry name" value="PRK05254.1-4"/>
    <property type="match status" value="1"/>
</dbReference>
<dbReference type="PANTHER" id="PTHR11264:SF0">
    <property type="entry name" value="URACIL-DNA GLYCOSYLASE"/>
    <property type="match status" value="1"/>
</dbReference>
<proteinExistence type="inferred from homology"/>
<dbReference type="Gene3D" id="3.40.470.10">
    <property type="entry name" value="Uracil-DNA glycosylase-like domain"/>
    <property type="match status" value="1"/>
</dbReference>
<evidence type="ECO:0000256" key="8">
    <source>
        <dbReference type="ARBA" id="ARBA00023204"/>
    </source>
</evidence>
<dbReference type="HAMAP" id="MF_00148">
    <property type="entry name" value="UDG"/>
    <property type="match status" value="1"/>
</dbReference>
<dbReference type="NCBIfam" id="NF003589">
    <property type="entry name" value="PRK05254.1-2"/>
    <property type="match status" value="1"/>
</dbReference>
<evidence type="ECO:0000256" key="5">
    <source>
        <dbReference type="ARBA" id="ARBA00018429"/>
    </source>
</evidence>
<dbReference type="EMBL" id="LDIR01000002">
    <property type="protein sequence ID" value="OCL91794.1"/>
    <property type="molecule type" value="Genomic_DNA"/>
</dbReference>
<evidence type="ECO:0000256" key="11">
    <source>
        <dbReference type="RuleBase" id="RU003780"/>
    </source>
</evidence>
<dbReference type="InterPro" id="IPR018085">
    <property type="entry name" value="Ura-DNA_Glyclase_AS"/>
</dbReference>
<dbReference type="GO" id="GO:0004844">
    <property type="term" value="F:uracil DNA N-glycosylase activity"/>
    <property type="evidence" value="ECO:0007669"/>
    <property type="project" value="UniProtKB-UniRule"/>
</dbReference>
<dbReference type="InterPro" id="IPR036895">
    <property type="entry name" value="Uracil-DNA_glycosylase-like_sf"/>
</dbReference>
<sequence>MNSWEDIINLEKKKDYYKKLKIEIEERYKNFIVFPEKENIFKAFTLTKLDNLKIVILGQDPYHGYDQAQGLAFSTPKDIKNPPSMQNILKEIENDLGRKSFCQDGDLTSWAKQGVLLLNTVLTVEQGKAGSHQKLGWEIFTDNIIKYINENCKDIVFILWGAPAIKKSSLINKDKHHILTSVHPSPLSAYRGFFGSKHFSKTNEILRKINKEPINW</sequence>
<keyword evidence="7 9" id="KW-0378">Hydrolase</keyword>
<dbReference type="SMART" id="SM00987">
    <property type="entry name" value="UreE_C"/>
    <property type="match status" value="1"/>
</dbReference>
<evidence type="ECO:0000256" key="10">
    <source>
        <dbReference type="PROSITE-ProRule" id="PRU10072"/>
    </source>
</evidence>
<evidence type="ECO:0000256" key="1">
    <source>
        <dbReference type="ARBA" id="ARBA00001400"/>
    </source>
</evidence>
<dbReference type="NCBIfam" id="NF003592">
    <property type="entry name" value="PRK05254.1-5"/>
    <property type="match status" value="1"/>
</dbReference>
<evidence type="ECO:0000313" key="14">
    <source>
        <dbReference type="EMBL" id="QEP41587.1"/>
    </source>
</evidence>
<dbReference type="OrthoDB" id="9804372at2"/>
<keyword evidence="9" id="KW-0963">Cytoplasm</keyword>
<name>A0A1C0AXT8_9BACT</name>
<dbReference type="Proteomes" id="UP000322644">
    <property type="component" value="Chromosome"/>
</dbReference>
<dbReference type="AlphaFoldDB" id="A0A1C0AXT8"/>
<keyword evidence="14" id="KW-0326">Glycosidase</keyword>
<comment type="function">
    <text evidence="2 9 11">Excises uracil residues from the DNA which can arise as a result of misincorporation of dUMP residues by DNA polymerase or due to deamination of cytosine.</text>
</comment>
<dbReference type="SMART" id="SM00986">
    <property type="entry name" value="UDG"/>
    <property type="match status" value="1"/>
</dbReference>
<evidence type="ECO:0000313" key="15">
    <source>
        <dbReference type="Proteomes" id="UP000093159"/>
    </source>
</evidence>
<dbReference type="Pfam" id="PF03167">
    <property type="entry name" value="UDG"/>
    <property type="match status" value="1"/>
</dbReference>
<evidence type="ECO:0000256" key="3">
    <source>
        <dbReference type="ARBA" id="ARBA00008184"/>
    </source>
</evidence>
<dbReference type="InterPro" id="IPR005122">
    <property type="entry name" value="Uracil-DNA_glycosylase-like"/>
</dbReference>
<evidence type="ECO:0000256" key="6">
    <source>
        <dbReference type="ARBA" id="ARBA00022763"/>
    </source>
</evidence>
<dbReference type="GO" id="GO:0005737">
    <property type="term" value="C:cytoplasm"/>
    <property type="evidence" value="ECO:0007669"/>
    <property type="project" value="UniProtKB-SubCell"/>
</dbReference>
<gene>
    <name evidence="9 14" type="primary">ung</name>
    <name evidence="13" type="ORF">AAX28_01540</name>
    <name evidence="14" type="ORF">APORC_2037</name>
</gene>
<comment type="catalytic activity">
    <reaction evidence="1 9 11">
        <text>Hydrolyzes single-stranded DNA or mismatched double-stranded DNA and polynucleotides, releasing free uracil.</text>
        <dbReference type="EC" id="3.2.2.27"/>
    </reaction>
</comment>
<dbReference type="NCBIfam" id="NF003588">
    <property type="entry name" value="PRK05254.1-1"/>
    <property type="match status" value="1"/>
</dbReference>
<reference evidence="14 16" key="3">
    <citation type="submission" date="2019-09" db="EMBL/GenBank/DDBJ databases">
        <title>Taxonomic note: a critical rebuttal of the proposed division of the genus Arcobacter into six genera, emended descriptions of Arcobacter anaerophilus and the genus Arcobacter, and an assessment of genus-level boundaries for Epsilonproteobacteria using in silico genomic comparator tools.</title>
        <authorList>
            <person name="On S.L.W."/>
            <person name="Miller W.G."/>
            <person name="Biggs P."/>
            <person name="Cornelius A."/>
            <person name="Vandamme P."/>
        </authorList>
    </citation>
    <scope>NUCLEOTIDE SEQUENCE [LARGE SCALE GENOMIC DNA]</scope>
    <source>
        <strain evidence="14 16">CCUG 56899</strain>
    </source>
</reference>
<keyword evidence="15" id="KW-1185">Reference proteome</keyword>
<comment type="subcellular location">
    <subcellularLocation>
        <location evidence="9">Cytoplasm</location>
    </subcellularLocation>
</comment>
<accession>A0A1C0AXT8</accession>
<reference evidence="13 15" key="1">
    <citation type="submission" date="2015-05" db="EMBL/GenBank/DDBJ databases">
        <authorList>
            <person name="Rovetto F."/>
            <person name="Cocolin L."/>
            <person name="Illeghems K."/>
            <person name="Van Nieuwerburgh F."/>
            <person name="Houf K."/>
        </authorList>
    </citation>
    <scope>NUCLEOTIDE SEQUENCE [LARGE SCALE GENOMIC DNA]</scope>
    <source>
        <strain evidence="13 15">117434</strain>
    </source>
</reference>
<keyword evidence="6 9" id="KW-0227">DNA damage</keyword>
<protein>
    <recommendedName>
        <fullName evidence="5 9">Uracil-DNA glycosylase</fullName>
        <shortName evidence="9">UDG</shortName>
        <ecNumber evidence="4 9">3.2.2.27</ecNumber>
    </recommendedName>
</protein>
<dbReference type="PROSITE" id="PS00130">
    <property type="entry name" value="U_DNA_GLYCOSYLASE"/>
    <property type="match status" value="1"/>
</dbReference>
<dbReference type="FunFam" id="3.40.470.10:FF:000001">
    <property type="entry name" value="Uracil-DNA glycosylase"/>
    <property type="match status" value="1"/>
</dbReference>
<dbReference type="GO" id="GO:0097510">
    <property type="term" value="P:base-excision repair, AP site formation via deaminated base removal"/>
    <property type="evidence" value="ECO:0007669"/>
    <property type="project" value="TreeGrafter"/>
</dbReference>
<dbReference type="PANTHER" id="PTHR11264">
    <property type="entry name" value="URACIL-DNA GLYCOSYLASE"/>
    <property type="match status" value="1"/>
</dbReference>
<feature type="domain" description="Uracil-DNA glycosylase-like" evidence="12">
    <location>
        <begin position="45"/>
        <end position="206"/>
    </location>
</feature>
<keyword evidence="8 9" id="KW-0234">DNA repair</keyword>
<reference evidence="14 16" key="2">
    <citation type="submission" date="2019-09" db="EMBL/GenBank/DDBJ databases">
        <title>Complete genome sequencing of four Arcobacter species reveals a diverse suite of mobile elements.</title>
        <authorList>
            <person name="Miller W.G."/>
            <person name="Yee E."/>
            <person name="Bono J.L."/>
        </authorList>
    </citation>
    <scope>NUCLEOTIDE SEQUENCE [LARGE SCALE GENOMIC DNA]</scope>
    <source>
        <strain evidence="14 16">CCUG 56899</strain>
    </source>
</reference>
<dbReference type="KEGG" id="apoc:APORC_2037"/>
<evidence type="ECO:0000313" key="16">
    <source>
        <dbReference type="Proteomes" id="UP000322644"/>
    </source>
</evidence>
<evidence type="ECO:0000256" key="7">
    <source>
        <dbReference type="ARBA" id="ARBA00022801"/>
    </source>
</evidence>
<feature type="active site" description="Proton acceptor" evidence="9 10">
    <location>
        <position position="60"/>
    </location>
</feature>
<dbReference type="RefSeq" id="WP_066171026.1">
    <property type="nucleotide sequence ID" value="NZ_CP036246.2"/>
</dbReference>